<keyword evidence="2" id="KW-1185">Reference proteome</keyword>
<dbReference type="EnsemblPlants" id="AVESA.00010b.r2.1DG0176560.1">
    <property type="protein sequence ID" value="AVESA.00010b.r2.1DG0176560.1.CDS"/>
    <property type="gene ID" value="AVESA.00010b.r2.1DG0176560"/>
</dbReference>
<reference evidence="1" key="1">
    <citation type="submission" date="2021-05" db="EMBL/GenBank/DDBJ databases">
        <authorList>
            <person name="Scholz U."/>
            <person name="Mascher M."/>
            <person name="Fiebig A."/>
        </authorList>
    </citation>
    <scope>NUCLEOTIDE SEQUENCE [LARGE SCALE GENOMIC DNA]</scope>
</reference>
<accession>A0ACD5U4U6</accession>
<dbReference type="Proteomes" id="UP001732700">
    <property type="component" value="Chromosome 1D"/>
</dbReference>
<evidence type="ECO:0000313" key="1">
    <source>
        <dbReference type="EnsemblPlants" id="AVESA.00010b.r2.1DG0176560.1.CDS"/>
    </source>
</evidence>
<sequence length="1082" mass="118686">MDPASAGVGSWDTELAWHLLTVLLRIGRPAAAGELAATVAPAASYMTQQLVERLCRAPGSPLRSSGGVVTVSETAAVAFLRFLGCDVPAPLRVGLRAPEARRWCPEVQIRYARKRKASDAAHFCVKRRLLTEIDADSAEHEQQQSQQLIVQACSSVATGEVHLEVMQDRLPTLGSSIIVEPSLKFSTGVPLVSSIANISSACLQPKFNQFLGLSDGNILGDMTSALGLKEFSIPSFNDIPSLCAENSGNIHATADNEISRTGEPGGALSFCNCRVEDSEDIEKEPTLLPLTLDVALAGDKKVWVDEDLNVIWRKPCSTCRYCDTHAVDNILRTNLMPDQAAVICDSPSAGDRAEIPSCGQDTNASAVFQKNKTIQVLFQSPTHTKAESVPELVHETIESSCQPSLDAKVEPAANLMPDQAAVQCDSPNAGYHEEIPSCGQDTNASAVIQKNKTIQVLFQSPAHAKAEFVLPELVHETTERSCQPSLDAKVEPAALPLEATSYDCINNRNLAIIAENIESTYQNGKEQPHNEVSMNFPKKEQDKKIVKQKEKRKKNDALPKEDKDQVAENAQKGNEEPKSLPSFKDYVVEEEEGSGGYGIVYRARRKDGRLCAIKCPRGKAHSHHVDNERKMLERFGGKNFVIRYEGCFRSGELDCFVLEHVKHDRPENLKKEINLFELQWYGYCLLKALSGLHKQGIVHRDVKPGNFLFSRDQTKGYLIDFNLANDLYQKLSRNSKSETISCGKDIPSQSSSKSALVIHANEAAADSKQPVGSKRKRLNKIPVGSDPRIDNRSMYGSQAADGSGVTSAKDATSTKTSLDRLKQPLYKGRKELMNFLQEAMHSPNQNTPAVPVSQRKRVAAPVGSVDRKLFVLTPMPLRSGGSAVAGSGLFNSKGHGKQRREGPCVGTKGFRAPEVLLRSSHQGCKVDVWSAGVTLLYLITGKTPFGGDPEQNMKDIVKLRGSEELWEVAKLHNCESSYPSELFDPKFLQSVDIRTWCASNARRPEFLHQLPDSLFDLVDKCLAVNPRCRITSEDALSHKFFDACHESLRKHKSKTLRIRGSAGEASRPPLSPQGIIVKASKS</sequence>
<organism evidence="1 2">
    <name type="scientific">Avena sativa</name>
    <name type="common">Oat</name>
    <dbReference type="NCBI Taxonomy" id="4498"/>
    <lineage>
        <taxon>Eukaryota</taxon>
        <taxon>Viridiplantae</taxon>
        <taxon>Streptophyta</taxon>
        <taxon>Embryophyta</taxon>
        <taxon>Tracheophyta</taxon>
        <taxon>Spermatophyta</taxon>
        <taxon>Magnoliopsida</taxon>
        <taxon>Liliopsida</taxon>
        <taxon>Poales</taxon>
        <taxon>Poaceae</taxon>
        <taxon>BOP clade</taxon>
        <taxon>Pooideae</taxon>
        <taxon>Poodae</taxon>
        <taxon>Poeae</taxon>
        <taxon>Poeae Chloroplast Group 1 (Aveneae type)</taxon>
        <taxon>Aveninae</taxon>
        <taxon>Avena</taxon>
    </lineage>
</organism>
<reference evidence="1" key="2">
    <citation type="submission" date="2025-09" db="UniProtKB">
        <authorList>
            <consortium name="EnsemblPlants"/>
        </authorList>
    </citation>
    <scope>IDENTIFICATION</scope>
</reference>
<proteinExistence type="predicted"/>
<protein>
    <submittedName>
        <fullName evidence="1">Uncharacterized protein</fullName>
    </submittedName>
</protein>
<name>A0ACD5U4U6_AVESA</name>
<evidence type="ECO:0000313" key="2">
    <source>
        <dbReference type="Proteomes" id="UP001732700"/>
    </source>
</evidence>